<organism evidence="1 2">
    <name type="scientific">Clostridium bornimense</name>
    <dbReference type="NCBI Taxonomy" id="1216932"/>
    <lineage>
        <taxon>Bacteria</taxon>
        <taxon>Bacillati</taxon>
        <taxon>Bacillota</taxon>
        <taxon>Clostridia</taxon>
        <taxon>Eubacteriales</taxon>
        <taxon>Clostridiaceae</taxon>
        <taxon>Clostridium</taxon>
    </lineage>
</organism>
<dbReference type="AlphaFoldDB" id="W6SFG7"/>
<evidence type="ECO:0000313" key="1">
    <source>
        <dbReference type="EMBL" id="CDM68425.1"/>
    </source>
</evidence>
<dbReference type="RefSeq" id="WP_051483729.1">
    <property type="nucleotide sequence ID" value="NZ_HG917868.1"/>
</dbReference>
<dbReference type="EMBL" id="HG917868">
    <property type="protein sequence ID" value="CDM68425.1"/>
    <property type="molecule type" value="Genomic_DNA"/>
</dbReference>
<gene>
    <name evidence="1" type="ORF">CM240_1261</name>
</gene>
<dbReference type="KEGG" id="clt:CM240_1261"/>
<evidence type="ECO:0000313" key="2">
    <source>
        <dbReference type="Proteomes" id="UP000019426"/>
    </source>
</evidence>
<dbReference type="PATRIC" id="fig|1216932.3.peg.1255"/>
<name>W6SFG7_9CLOT</name>
<dbReference type="OrthoDB" id="2233009at2"/>
<keyword evidence="2" id="KW-1185">Reference proteome</keyword>
<reference evidence="1 2" key="1">
    <citation type="submission" date="2013-11" db="EMBL/GenBank/DDBJ databases">
        <title>Complete genome sequence of Clostridum sp. M2/40.</title>
        <authorList>
            <person name="Wibberg D."/>
            <person name="Puehler A."/>
            <person name="Schlueter A."/>
        </authorList>
    </citation>
    <scope>NUCLEOTIDE SEQUENCE [LARGE SCALE GENOMIC DNA]</scope>
    <source>
        <strain evidence="2">M2/40</strain>
    </source>
</reference>
<sequence length="154" mass="18137">MDNQEILEKLFGYKANQYKLLGSETVEDRKYYICALKDEKYYSMILMKNLEERGSDSKLNFILDHERLNDKVMKIADIQVYEKCKGQGSILMKYAINYLCTETDIRIITGFLSQQDADHFERLEHFYKKFGFQVSFAVDMQGNKISGKIKKIIK</sequence>
<dbReference type="HOGENOM" id="CLU_1701163_0_0_9"/>
<dbReference type="InterPro" id="IPR016181">
    <property type="entry name" value="Acyl_CoA_acyltransferase"/>
</dbReference>
<proteinExistence type="predicted"/>
<dbReference type="SUPFAM" id="SSF55729">
    <property type="entry name" value="Acyl-CoA N-acyltransferases (Nat)"/>
    <property type="match status" value="1"/>
</dbReference>
<dbReference type="STRING" id="1216932.CM240_1261"/>
<accession>W6SFG7</accession>
<protein>
    <submittedName>
        <fullName evidence="1">Hpothetical protein</fullName>
    </submittedName>
</protein>
<dbReference type="Proteomes" id="UP000019426">
    <property type="component" value="Chromosome M2/40_rep1"/>
</dbReference>
<dbReference type="eggNOG" id="ENOG50328IX">
    <property type="taxonomic scope" value="Bacteria"/>
</dbReference>
<dbReference type="Gene3D" id="3.40.630.30">
    <property type="match status" value="1"/>
</dbReference>